<dbReference type="RefSeq" id="WP_189629986.1">
    <property type="nucleotide sequence ID" value="NZ_BNAG01000002.1"/>
</dbReference>
<name>A0ABQ3I9U6_9BACT</name>
<organism evidence="1 2">
    <name type="scientific">Roseivirga thermotolerans</name>
    <dbReference type="NCBI Taxonomy" id="1758176"/>
    <lineage>
        <taxon>Bacteria</taxon>
        <taxon>Pseudomonadati</taxon>
        <taxon>Bacteroidota</taxon>
        <taxon>Cytophagia</taxon>
        <taxon>Cytophagales</taxon>
        <taxon>Roseivirgaceae</taxon>
        <taxon>Roseivirga</taxon>
    </lineage>
</organism>
<proteinExistence type="predicted"/>
<comment type="caution">
    <text evidence="1">The sequence shown here is derived from an EMBL/GenBank/DDBJ whole genome shotgun (WGS) entry which is preliminary data.</text>
</comment>
<reference evidence="2" key="1">
    <citation type="journal article" date="2019" name="Int. J. Syst. Evol. Microbiol.">
        <title>The Global Catalogue of Microorganisms (GCM) 10K type strain sequencing project: providing services to taxonomists for standard genome sequencing and annotation.</title>
        <authorList>
            <consortium name="The Broad Institute Genomics Platform"/>
            <consortium name="The Broad Institute Genome Sequencing Center for Infectious Disease"/>
            <person name="Wu L."/>
            <person name="Ma J."/>
        </authorList>
    </citation>
    <scope>NUCLEOTIDE SEQUENCE [LARGE SCALE GENOMIC DNA]</scope>
    <source>
        <strain evidence="2">CGMCC 1.15111</strain>
    </source>
</reference>
<evidence type="ECO:0000313" key="1">
    <source>
        <dbReference type="EMBL" id="GHE63752.1"/>
    </source>
</evidence>
<accession>A0ABQ3I9U6</accession>
<sequence length="317" mass="36818">MYGAMNNYAQLFRDLFRKTNGFMLNWPLGKTIRVGDFFTLRAGKISVVGNIYESYFQLSISDTFSKDLHRFEAPLLEPYDFDRMGWESFRPPEGMWNIMSGCYTNYQSKHLTKPHKKKLLPAEVNIYDTQFPLPGGYFFASSHPHYCRMPHFKEIHKELIRRLTTEFYNFHRIYLVTDVAAVKDFSVGVSAIENAVIQVSRSDYYNGNLIDLVNSEETFDVEKVFGMETLKLKHEGGGIAFRAKKMGLSIKAKDTLIREIFATKDRDIEKYAVELIDNELFHLFPKIEINPSNANEFFEWTDMSLEDIEYFLGGSLA</sequence>
<dbReference type="Proteomes" id="UP000658258">
    <property type="component" value="Unassembled WGS sequence"/>
</dbReference>
<keyword evidence="2" id="KW-1185">Reference proteome</keyword>
<protein>
    <submittedName>
        <fullName evidence="1">Uncharacterized protein</fullName>
    </submittedName>
</protein>
<gene>
    <name evidence="1" type="ORF">GCM10011340_18940</name>
</gene>
<dbReference type="EMBL" id="BNAG01000002">
    <property type="protein sequence ID" value="GHE63752.1"/>
    <property type="molecule type" value="Genomic_DNA"/>
</dbReference>
<evidence type="ECO:0000313" key="2">
    <source>
        <dbReference type="Proteomes" id="UP000658258"/>
    </source>
</evidence>